<evidence type="ECO:0000313" key="3">
    <source>
        <dbReference type="EMBL" id="KAA5206777.1"/>
    </source>
</evidence>
<dbReference type="PANTHER" id="PTHR42879:SF2">
    <property type="entry name" value="3-OXOACYL-[ACYL-CARRIER-PROTEIN] REDUCTASE FABG"/>
    <property type="match status" value="1"/>
</dbReference>
<dbReference type="InterPro" id="IPR050259">
    <property type="entry name" value="SDR"/>
</dbReference>
<dbReference type="Proteomes" id="UP000429838">
    <property type="component" value="Unassembled WGS sequence"/>
</dbReference>
<name>A0A395WRN2_BACFG</name>
<proteinExistence type="inferred from homology"/>
<keyword evidence="2" id="KW-0560">Oxidoreductase</keyword>
<dbReference type="InterPro" id="IPR002347">
    <property type="entry name" value="SDR_fam"/>
</dbReference>
<dbReference type="FunFam" id="3.40.50.720:FF:000173">
    <property type="entry name" value="3-oxoacyl-[acyl-carrier protein] reductase"/>
    <property type="match status" value="1"/>
</dbReference>
<evidence type="ECO:0000256" key="2">
    <source>
        <dbReference type="ARBA" id="ARBA00023002"/>
    </source>
</evidence>
<accession>A0A395WRN2</accession>
<dbReference type="InterPro" id="IPR020904">
    <property type="entry name" value="Sc_DH/Rdtase_CS"/>
</dbReference>
<dbReference type="Gene3D" id="3.40.50.720">
    <property type="entry name" value="NAD(P)-binding Rossmann-like Domain"/>
    <property type="match status" value="1"/>
</dbReference>
<comment type="similarity">
    <text evidence="1">Belongs to the short-chain dehydrogenases/reductases (SDR) family.</text>
</comment>
<dbReference type="PRINTS" id="PR00080">
    <property type="entry name" value="SDRFAMILY"/>
</dbReference>
<dbReference type="GO" id="GO:0032787">
    <property type="term" value="P:monocarboxylic acid metabolic process"/>
    <property type="evidence" value="ECO:0007669"/>
    <property type="project" value="UniProtKB-ARBA"/>
</dbReference>
<reference evidence="3 4" key="1">
    <citation type="journal article" date="2019" name="Nat. Med.">
        <title>A library of human gut bacterial isolates paired with longitudinal multiomics data enables mechanistic microbiome research.</title>
        <authorList>
            <person name="Poyet M."/>
            <person name="Groussin M."/>
            <person name="Gibbons S.M."/>
            <person name="Avila-Pacheco J."/>
            <person name="Jiang X."/>
            <person name="Kearney S.M."/>
            <person name="Perrotta A.R."/>
            <person name="Berdy B."/>
            <person name="Zhao S."/>
            <person name="Lieberman T.D."/>
            <person name="Swanson P.K."/>
            <person name="Smith M."/>
            <person name="Roesemann S."/>
            <person name="Alexander J.E."/>
            <person name="Rich S.A."/>
            <person name="Livny J."/>
            <person name="Vlamakis H."/>
            <person name="Clish C."/>
            <person name="Bullock K."/>
            <person name="Deik A."/>
            <person name="Scott J."/>
            <person name="Pierce K.A."/>
            <person name="Xavier R.J."/>
            <person name="Alm E.J."/>
        </authorList>
    </citation>
    <scope>NUCLEOTIDE SEQUENCE [LARGE SCALE GENOMIC DNA]</scope>
    <source>
        <strain evidence="3 4">BIOML-A1</strain>
    </source>
</reference>
<gene>
    <name evidence="3" type="ORF">F2Z25_14450</name>
</gene>
<protein>
    <submittedName>
        <fullName evidence="3">SDR family oxidoreductase</fullName>
    </submittedName>
</protein>
<dbReference type="GO" id="GO:0016491">
    <property type="term" value="F:oxidoreductase activity"/>
    <property type="evidence" value="ECO:0007669"/>
    <property type="project" value="UniProtKB-KW"/>
</dbReference>
<dbReference type="Pfam" id="PF13561">
    <property type="entry name" value="adh_short_C2"/>
    <property type="match status" value="1"/>
</dbReference>
<dbReference type="CDD" id="cd05233">
    <property type="entry name" value="SDR_c"/>
    <property type="match status" value="1"/>
</dbReference>
<evidence type="ECO:0000256" key="1">
    <source>
        <dbReference type="ARBA" id="ARBA00006484"/>
    </source>
</evidence>
<dbReference type="InterPro" id="IPR036291">
    <property type="entry name" value="NAD(P)-bd_dom_sf"/>
</dbReference>
<evidence type="ECO:0000313" key="4">
    <source>
        <dbReference type="Proteomes" id="UP000429838"/>
    </source>
</evidence>
<dbReference type="PANTHER" id="PTHR42879">
    <property type="entry name" value="3-OXOACYL-(ACYL-CARRIER-PROTEIN) REDUCTASE"/>
    <property type="match status" value="1"/>
</dbReference>
<comment type="caution">
    <text evidence="3">The sequence shown here is derived from an EMBL/GenBank/DDBJ whole genome shotgun (WGS) entry which is preliminary data.</text>
</comment>
<sequence>MYMESFSNKVICITGSNRGIGKEIAFAFAQAGADLILCSRKETSENTDFINELSREYGVKIYPCYFDLEDEESVKIGLAFIKSLKLKIDVLINNAGMSHLAILPFTRISDVKRVFQVNYFSQLMITQALMSIMTKTGGGSIINMASIAGIDGDIGNSVYGATKASMILFTKVLAKEVASMKIRVNAVAPGLIDTDFAVKMGEKAIASMKEISSMHRLGTTSEIANAVLFLASEKASFVNGQVIRVDGGIK</sequence>
<organism evidence="3 4">
    <name type="scientific">Bacteroides fragilis</name>
    <dbReference type="NCBI Taxonomy" id="817"/>
    <lineage>
        <taxon>Bacteria</taxon>
        <taxon>Pseudomonadati</taxon>
        <taxon>Bacteroidota</taxon>
        <taxon>Bacteroidia</taxon>
        <taxon>Bacteroidales</taxon>
        <taxon>Bacteroidaceae</taxon>
        <taxon>Bacteroides</taxon>
    </lineage>
</organism>
<dbReference type="EMBL" id="VWAQ01000012">
    <property type="protein sequence ID" value="KAA5206777.1"/>
    <property type="molecule type" value="Genomic_DNA"/>
</dbReference>
<dbReference type="SUPFAM" id="SSF51735">
    <property type="entry name" value="NAD(P)-binding Rossmann-fold domains"/>
    <property type="match status" value="1"/>
</dbReference>
<dbReference type="PRINTS" id="PR00081">
    <property type="entry name" value="GDHRDH"/>
</dbReference>
<dbReference type="AlphaFoldDB" id="A0A395WRN2"/>
<dbReference type="PROSITE" id="PS00061">
    <property type="entry name" value="ADH_SHORT"/>
    <property type="match status" value="1"/>
</dbReference>